<feature type="compositionally biased region" description="Basic and acidic residues" evidence="1">
    <location>
        <begin position="398"/>
        <end position="426"/>
    </location>
</feature>
<name>A0ABQ9XJS4_9EUKA</name>
<dbReference type="Proteomes" id="UP001281761">
    <property type="component" value="Unassembled WGS sequence"/>
</dbReference>
<feature type="transmembrane region" description="Helical" evidence="2">
    <location>
        <begin position="96"/>
        <end position="116"/>
    </location>
</feature>
<proteinExistence type="predicted"/>
<keyword evidence="4" id="KW-1185">Reference proteome</keyword>
<feature type="transmembrane region" description="Helical" evidence="2">
    <location>
        <begin position="26"/>
        <end position="48"/>
    </location>
</feature>
<feature type="transmembrane region" description="Helical" evidence="2">
    <location>
        <begin position="330"/>
        <end position="350"/>
    </location>
</feature>
<organism evidence="3 4">
    <name type="scientific">Blattamonas nauphoetae</name>
    <dbReference type="NCBI Taxonomy" id="2049346"/>
    <lineage>
        <taxon>Eukaryota</taxon>
        <taxon>Metamonada</taxon>
        <taxon>Preaxostyla</taxon>
        <taxon>Oxymonadida</taxon>
        <taxon>Blattamonas</taxon>
    </lineage>
</organism>
<dbReference type="EMBL" id="JARBJD010000115">
    <property type="protein sequence ID" value="KAK2951647.1"/>
    <property type="molecule type" value="Genomic_DNA"/>
</dbReference>
<feature type="transmembrane region" description="Helical" evidence="2">
    <location>
        <begin position="192"/>
        <end position="212"/>
    </location>
</feature>
<reference evidence="3 4" key="1">
    <citation type="journal article" date="2022" name="bioRxiv">
        <title>Genomics of Preaxostyla Flagellates Illuminates Evolutionary Transitions and the Path Towards Mitochondrial Loss.</title>
        <authorList>
            <person name="Novak L.V.F."/>
            <person name="Treitli S.C."/>
            <person name="Pyrih J."/>
            <person name="Halakuc P."/>
            <person name="Pipaliya S.V."/>
            <person name="Vacek V."/>
            <person name="Brzon O."/>
            <person name="Soukal P."/>
            <person name="Eme L."/>
            <person name="Dacks J.B."/>
            <person name="Karnkowska A."/>
            <person name="Elias M."/>
            <person name="Hampl V."/>
        </authorList>
    </citation>
    <scope>NUCLEOTIDE SEQUENCE [LARGE SCALE GENOMIC DNA]</scope>
    <source>
        <strain evidence="3">NAU3</strain>
        <tissue evidence="3">Gut</tissue>
    </source>
</reference>
<evidence type="ECO:0000256" key="2">
    <source>
        <dbReference type="SAM" id="Phobius"/>
    </source>
</evidence>
<keyword evidence="2" id="KW-1133">Transmembrane helix</keyword>
<comment type="caution">
    <text evidence="3">The sequence shown here is derived from an EMBL/GenBank/DDBJ whole genome shotgun (WGS) entry which is preliminary data.</text>
</comment>
<feature type="transmembrane region" description="Helical" evidence="2">
    <location>
        <begin position="157"/>
        <end position="180"/>
    </location>
</feature>
<feature type="region of interest" description="Disordered" evidence="1">
    <location>
        <begin position="369"/>
        <end position="435"/>
    </location>
</feature>
<evidence type="ECO:0000256" key="1">
    <source>
        <dbReference type="SAM" id="MobiDB-lite"/>
    </source>
</evidence>
<keyword evidence="2" id="KW-0472">Membrane</keyword>
<evidence type="ECO:0000313" key="3">
    <source>
        <dbReference type="EMBL" id="KAK2951647.1"/>
    </source>
</evidence>
<feature type="transmembrane region" description="Helical" evidence="2">
    <location>
        <begin position="253"/>
        <end position="277"/>
    </location>
</feature>
<evidence type="ECO:0008006" key="5">
    <source>
        <dbReference type="Google" id="ProtNLM"/>
    </source>
</evidence>
<gene>
    <name evidence="3" type="ORF">BLNAU_13386</name>
</gene>
<sequence>MNAQQTQSTRPLFTFQPTTLRRLYKAFILLNIIQLALGLVFAILSIVFVRTIKLLGFLIVIGIILVAFAIISFFVVRRQQQGKMSRLVQLYLHEQVIMFFLIFVIIPALFQLPSILSAVSGTEGGLKVILDIVNMTCSEDQYTCINTALSKIKGPLVIFPIFSILIAVVMLGTISIEYVLAPSILVSSAVALSALLLLILGPLIIIMSIFLLVDVSSTDFRWPFILFLCTGVFVSVVSLVGLCSLSSKKKPQLYFYFALSVVLALFFLVGGILLLSLEKWTLGQIMADTVDFNKLLKKFPVALKFKNTEQIDFVNHLVHTAHSTLGTYDILLSLWVVLQSVSIVLSITSLSRFNKNYVVLQQQDSSHALFMDDDSGSDPDDGHHALDRSSPPPLVEGEQEKGRREESKQARGGVTEHEETENRGDPEEMEEQFEL</sequence>
<accession>A0ABQ9XJS4</accession>
<keyword evidence="2" id="KW-0812">Transmembrane</keyword>
<feature type="transmembrane region" description="Helical" evidence="2">
    <location>
        <begin position="224"/>
        <end position="246"/>
    </location>
</feature>
<evidence type="ECO:0000313" key="4">
    <source>
        <dbReference type="Proteomes" id="UP001281761"/>
    </source>
</evidence>
<feature type="transmembrane region" description="Helical" evidence="2">
    <location>
        <begin position="54"/>
        <end position="76"/>
    </location>
</feature>
<protein>
    <recommendedName>
        <fullName evidence="5">Transmembrane protein</fullName>
    </recommendedName>
</protein>